<accession>A2RXZ3</accession>
<reference evidence="1 2" key="1">
    <citation type="submission" date="2007-01" db="EMBL/GenBank/DDBJ databases">
        <authorList>
            <person name="DeShazer D."/>
            <person name="Woods D.E."/>
            <person name="Nierman W.C."/>
        </authorList>
    </citation>
    <scope>NUCLEOTIDE SEQUENCE [LARGE SCALE GENOMIC DNA]</scope>
    <source>
        <strain evidence="1 2">NCTC 10229</strain>
    </source>
</reference>
<dbReference type="HOGENOM" id="CLU_3248386_0_0_4"/>
<dbReference type="Proteomes" id="UP000002283">
    <property type="component" value="Chromosome II"/>
</dbReference>
<proteinExistence type="predicted"/>
<dbReference type="KEGG" id="bml:BMA10229_0747"/>
<dbReference type="AlphaFoldDB" id="A2RXZ3"/>
<sequence length="52" mass="5451">MPLHVDRIGGMRTRRFGAAPFDAGSIVAARCAACLVRLEANARHASRAGADS</sequence>
<name>A2RXZ3_BURM9</name>
<evidence type="ECO:0000313" key="1">
    <source>
        <dbReference type="EMBL" id="ABM99026.1"/>
    </source>
</evidence>
<dbReference type="EMBL" id="CP000545">
    <property type="protein sequence ID" value="ABM99026.1"/>
    <property type="molecule type" value="Genomic_DNA"/>
</dbReference>
<evidence type="ECO:0000313" key="2">
    <source>
        <dbReference type="Proteomes" id="UP000002283"/>
    </source>
</evidence>
<organism evidence="1 2">
    <name type="scientific">Burkholderia mallei (strain NCTC 10229)</name>
    <dbReference type="NCBI Taxonomy" id="412022"/>
    <lineage>
        <taxon>Bacteria</taxon>
        <taxon>Pseudomonadati</taxon>
        <taxon>Pseudomonadota</taxon>
        <taxon>Betaproteobacteria</taxon>
        <taxon>Burkholderiales</taxon>
        <taxon>Burkholderiaceae</taxon>
        <taxon>Burkholderia</taxon>
        <taxon>pseudomallei group</taxon>
    </lineage>
</organism>
<protein>
    <submittedName>
        <fullName evidence="1">Uncharacterized protein</fullName>
    </submittedName>
</protein>
<gene>
    <name evidence="1" type="ordered locus">BMA10229_0747</name>
</gene>